<keyword evidence="1" id="KW-0472">Membrane</keyword>
<keyword evidence="1" id="KW-0812">Transmembrane</keyword>
<protein>
    <submittedName>
        <fullName evidence="2">Uncharacterized protein</fullName>
    </submittedName>
</protein>
<evidence type="ECO:0000313" key="3">
    <source>
        <dbReference type="Proteomes" id="UP000221168"/>
    </source>
</evidence>
<name>A0A2G1QHI4_9HYPH</name>
<gene>
    <name evidence="2" type="ORF">CSC94_21810</name>
</gene>
<comment type="caution">
    <text evidence="2">The sequence shown here is derived from an EMBL/GenBank/DDBJ whole genome shotgun (WGS) entry which is preliminary data.</text>
</comment>
<accession>A0A2G1QHI4</accession>
<evidence type="ECO:0000256" key="1">
    <source>
        <dbReference type="SAM" id="Phobius"/>
    </source>
</evidence>
<organism evidence="2 3">
    <name type="scientific">Zhengella mangrovi</name>
    <dbReference type="NCBI Taxonomy" id="1982044"/>
    <lineage>
        <taxon>Bacteria</taxon>
        <taxon>Pseudomonadati</taxon>
        <taxon>Pseudomonadota</taxon>
        <taxon>Alphaproteobacteria</taxon>
        <taxon>Hyphomicrobiales</taxon>
        <taxon>Notoacmeibacteraceae</taxon>
        <taxon>Zhengella</taxon>
    </lineage>
</organism>
<sequence length="140" mass="15401">MQDKPSGNLSFFLAVLFFILAWWMAPGDGDRYDGNVLIAGLFGLVGLGHTAQGWRHAVHHPSPFHSPLGRLLWALRPRAWMVAWAMIVAGIWIFGKPHILFDYPVGYPGTCTYLGWDGFRQVGGQGLGPRGGCPLISMLP</sequence>
<dbReference type="RefSeq" id="WP_099308505.1">
    <property type="nucleotide sequence ID" value="NZ_PDVP01000020.1"/>
</dbReference>
<reference evidence="2 3" key="1">
    <citation type="submission" date="2017-10" db="EMBL/GenBank/DDBJ databases">
        <title>Sedimentibacterium mangrovi gen. nov., sp. nov., a novel member of family Phyllobacteriacea isolated from mangrove sediment.</title>
        <authorList>
            <person name="Liao H."/>
            <person name="Tian Y."/>
        </authorList>
    </citation>
    <scope>NUCLEOTIDE SEQUENCE [LARGE SCALE GENOMIC DNA]</scope>
    <source>
        <strain evidence="2 3">X9-2-2</strain>
    </source>
</reference>
<feature type="transmembrane region" description="Helical" evidence="1">
    <location>
        <begin position="7"/>
        <end position="25"/>
    </location>
</feature>
<dbReference type="EMBL" id="PDVP01000020">
    <property type="protein sequence ID" value="PHP64972.1"/>
    <property type="molecule type" value="Genomic_DNA"/>
</dbReference>
<dbReference type="Proteomes" id="UP000221168">
    <property type="component" value="Unassembled WGS sequence"/>
</dbReference>
<dbReference type="AlphaFoldDB" id="A0A2G1QHI4"/>
<feature type="transmembrane region" description="Helical" evidence="1">
    <location>
        <begin position="79"/>
        <end position="95"/>
    </location>
</feature>
<proteinExistence type="predicted"/>
<evidence type="ECO:0000313" key="2">
    <source>
        <dbReference type="EMBL" id="PHP64972.1"/>
    </source>
</evidence>
<keyword evidence="3" id="KW-1185">Reference proteome</keyword>
<keyword evidence="1" id="KW-1133">Transmembrane helix</keyword>
<feature type="transmembrane region" description="Helical" evidence="1">
    <location>
        <begin position="37"/>
        <end position="58"/>
    </location>
</feature>